<evidence type="ECO:0000313" key="1">
    <source>
        <dbReference type="EMBL" id="GFN74290.1"/>
    </source>
</evidence>
<dbReference type="AlphaFoldDB" id="A0AAV3XW58"/>
<dbReference type="Proteomes" id="UP000735302">
    <property type="component" value="Unassembled WGS sequence"/>
</dbReference>
<proteinExistence type="predicted"/>
<dbReference type="Pfam" id="PF15112">
    <property type="entry name" value="DUF4559"/>
    <property type="match status" value="1"/>
</dbReference>
<evidence type="ECO:0000313" key="2">
    <source>
        <dbReference type="Proteomes" id="UP000735302"/>
    </source>
</evidence>
<protein>
    <submittedName>
        <fullName evidence="1">Uncharacterized protein</fullName>
    </submittedName>
</protein>
<dbReference type="PANTHER" id="PTHR35083">
    <property type="entry name" value="RGD1565685 PROTEIN"/>
    <property type="match status" value="1"/>
</dbReference>
<dbReference type="EMBL" id="BLXT01000074">
    <property type="protein sequence ID" value="GFN74290.1"/>
    <property type="molecule type" value="Genomic_DNA"/>
</dbReference>
<organism evidence="1 2">
    <name type="scientific">Plakobranchus ocellatus</name>
    <dbReference type="NCBI Taxonomy" id="259542"/>
    <lineage>
        <taxon>Eukaryota</taxon>
        <taxon>Metazoa</taxon>
        <taxon>Spiralia</taxon>
        <taxon>Lophotrochozoa</taxon>
        <taxon>Mollusca</taxon>
        <taxon>Gastropoda</taxon>
        <taxon>Heterobranchia</taxon>
        <taxon>Euthyneura</taxon>
        <taxon>Panpulmonata</taxon>
        <taxon>Sacoglossa</taxon>
        <taxon>Placobranchoidea</taxon>
        <taxon>Plakobranchidae</taxon>
        <taxon>Plakobranchus</taxon>
    </lineage>
</organism>
<keyword evidence="2" id="KW-1185">Reference proteome</keyword>
<name>A0AAV3XW58_9GAST</name>
<gene>
    <name evidence="1" type="ORF">PoB_000079600</name>
</gene>
<dbReference type="PANTHER" id="PTHR35083:SF3">
    <property type="entry name" value="SI:CH211-91P5.3"/>
    <property type="match status" value="1"/>
</dbReference>
<accession>A0AAV3XW58</accession>
<reference evidence="1 2" key="1">
    <citation type="journal article" date="2021" name="Elife">
        <title>Chloroplast acquisition without the gene transfer in kleptoplastic sea slugs, Plakobranchus ocellatus.</title>
        <authorList>
            <person name="Maeda T."/>
            <person name="Takahashi S."/>
            <person name="Yoshida T."/>
            <person name="Shimamura S."/>
            <person name="Takaki Y."/>
            <person name="Nagai Y."/>
            <person name="Toyoda A."/>
            <person name="Suzuki Y."/>
            <person name="Arimoto A."/>
            <person name="Ishii H."/>
            <person name="Satoh N."/>
            <person name="Nishiyama T."/>
            <person name="Hasebe M."/>
            <person name="Maruyama T."/>
            <person name="Minagawa J."/>
            <person name="Obokata J."/>
            <person name="Shigenobu S."/>
        </authorList>
    </citation>
    <scope>NUCLEOTIDE SEQUENCE [LARGE SCALE GENOMIC DNA]</scope>
</reference>
<dbReference type="InterPro" id="IPR027897">
    <property type="entry name" value="DUF4559"/>
</dbReference>
<comment type="caution">
    <text evidence="1">The sequence shown here is derived from an EMBL/GenBank/DDBJ whole genome shotgun (WGS) entry which is preliminary data.</text>
</comment>
<sequence length="228" mass="26301">MGQLTSRQEILSTEVSDPQMRNWLCANMAIRETSQAIAIYLHRKIAEMHKTMQRSISQPALCRLNCSQRVSGTNSEGWCSICERWALEIRALCEADYRNKLKLSRLNSSQWPENPYEVARAFIPKAHRLYYKAAEFHEDLRFSLSLIENCKDISVPRSVCEQVWQSRGRVRRKNVRMRLSRHEMEGTLSSLLKLLSYLELGDNYSVVTKLEALLHGGLEDGSEGCFVM</sequence>